<dbReference type="RefSeq" id="WP_138676671.1">
    <property type="nucleotide sequence ID" value="NZ_PNBW01000087.1"/>
</dbReference>
<protein>
    <submittedName>
        <fullName evidence="1">Uncharacterized protein</fullName>
    </submittedName>
</protein>
<dbReference type="Proteomes" id="UP000307164">
    <property type="component" value="Unassembled WGS sequence"/>
</dbReference>
<evidence type="ECO:0000313" key="2">
    <source>
        <dbReference type="Proteomes" id="UP000307164"/>
    </source>
</evidence>
<gene>
    <name evidence="1" type="ORF">CWC20_16100</name>
</gene>
<keyword evidence="2" id="KW-1185">Reference proteome</keyword>
<dbReference type="EMBL" id="PNBW01000087">
    <property type="protein sequence ID" value="TMO72013.1"/>
    <property type="molecule type" value="Genomic_DNA"/>
</dbReference>
<evidence type="ECO:0000313" key="1">
    <source>
        <dbReference type="EMBL" id="TMO72013.1"/>
    </source>
</evidence>
<proteinExistence type="predicted"/>
<comment type="caution">
    <text evidence="1">The sequence shown here is derived from an EMBL/GenBank/DDBJ whole genome shotgun (WGS) entry which is preliminary data.</text>
</comment>
<sequence length="297" mass="34217">MARRDKKADLNIKVSGESPTVQLDTSGLFRTHSIQNESPIDIYIKRNKALLVKLGSLERDGHIDASNDSDLYNLFLLGMVSNVESFFRCLLRELILIDSISYEQSLEQQLTYAAAMHHSANLLPEALLEQCTFISLKNIKDTTKNYLNISITDSPRLKELVECIKSFEQLCQIRHCIVHRAGLLGSKNAIKLGIEQHKSYFEKPINLNLAFLQESNAISLNCVRNYNNFIFNTVLTRYVEANKSDIAWNYNIDRKWFKKYYDLFNSEGLNYDAQARGTRYYSAKEAYDELRDHYATA</sequence>
<name>A0ABY2VUJ4_9GAMM</name>
<reference evidence="1 2" key="1">
    <citation type="submission" date="2018-01" db="EMBL/GenBank/DDBJ databases">
        <authorList>
            <person name="Paulsen S."/>
            <person name="Gram L.K."/>
        </authorList>
    </citation>
    <scope>NUCLEOTIDE SEQUENCE [LARGE SCALE GENOMIC DNA]</scope>
    <source>
        <strain evidence="1 2">S3895</strain>
    </source>
</reference>
<accession>A0ABY2VUJ4</accession>
<reference evidence="2" key="2">
    <citation type="submission" date="2019-06" db="EMBL/GenBank/DDBJ databases">
        <title>Co-occurence of chitin degradation, pigmentation and bioactivity in marine Pseudoalteromonas.</title>
        <authorList>
            <person name="Sonnenschein E.C."/>
            <person name="Bech P.K."/>
        </authorList>
    </citation>
    <scope>NUCLEOTIDE SEQUENCE [LARGE SCALE GENOMIC DNA]</scope>
    <source>
        <strain evidence="2">S3895</strain>
    </source>
</reference>
<organism evidence="1 2">
    <name type="scientific">Pseudoalteromonas aurantia</name>
    <dbReference type="NCBI Taxonomy" id="43654"/>
    <lineage>
        <taxon>Bacteria</taxon>
        <taxon>Pseudomonadati</taxon>
        <taxon>Pseudomonadota</taxon>
        <taxon>Gammaproteobacteria</taxon>
        <taxon>Alteromonadales</taxon>
        <taxon>Pseudoalteromonadaceae</taxon>
        <taxon>Pseudoalteromonas</taxon>
    </lineage>
</organism>